<evidence type="ECO:0000313" key="1">
    <source>
        <dbReference type="EMBL" id="KAJ8429647.1"/>
    </source>
</evidence>
<dbReference type="EMBL" id="JAKOGI010000875">
    <property type="protein sequence ID" value="KAJ8429647.1"/>
    <property type="molecule type" value="Genomic_DNA"/>
</dbReference>
<proteinExistence type="predicted"/>
<dbReference type="AlphaFoldDB" id="A0A9Q1JRN7"/>
<dbReference type="Proteomes" id="UP001153076">
    <property type="component" value="Unassembled WGS sequence"/>
</dbReference>
<name>A0A9Q1JRN7_9CARY</name>
<reference evidence="1" key="1">
    <citation type="submission" date="2022-04" db="EMBL/GenBank/DDBJ databases">
        <title>Carnegiea gigantea Genome sequencing and assembly v2.</title>
        <authorList>
            <person name="Copetti D."/>
            <person name="Sanderson M.J."/>
            <person name="Burquez A."/>
            <person name="Wojciechowski M.F."/>
        </authorList>
    </citation>
    <scope>NUCLEOTIDE SEQUENCE</scope>
    <source>
        <strain evidence="1">SGP5-SGP5p</strain>
        <tissue evidence="1">Aerial part</tissue>
    </source>
</reference>
<dbReference type="OrthoDB" id="5562739at2759"/>
<gene>
    <name evidence="1" type="ORF">Cgig2_009293</name>
</gene>
<keyword evidence="2" id="KW-1185">Reference proteome</keyword>
<organism evidence="1 2">
    <name type="scientific">Carnegiea gigantea</name>
    <dbReference type="NCBI Taxonomy" id="171969"/>
    <lineage>
        <taxon>Eukaryota</taxon>
        <taxon>Viridiplantae</taxon>
        <taxon>Streptophyta</taxon>
        <taxon>Embryophyta</taxon>
        <taxon>Tracheophyta</taxon>
        <taxon>Spermatophyta</taxon>
        <taxon>Magnoliopsida</taxon>
        <taxon>eudicotyledons</taxon>
        <taxon>Gunneridae</taxon>
        <taxon>Pentapetalae</taxon>
        <taxon>Caryophyllales</taxon>
        <taxon>Cactineae</taxon>
        <taxon>Cactaceae</taxon>
        <taxon>Cactoideae</taxon>
        <taxon>Echinocereeae</taxon>
        <taxon>Carnegiea</taxon>
    </lineage>
</organism>
<accession>A0A9Q1JRN7</accession>
<protein>
    <submittedName>
        <fullName evidence="1">Uncharacterized protein</fullName>
    </submittedName>
</protein>
<sequence>MDIHRQISEEIYNLVEDTTYKMPPYGHGDETEFKDKGLMKRIKKTKQASKPRLHVGVPDPSLCKNVQIDTKCKKIFQTKMSPLGFVAMTNKFNEAQKRAILDVVIELPRDLYKWLVNNFDTYSVTLYITTEKKIEITQIDVEEFYGKKPKDPKYNEVLSAWRKEWNLEDGTPKLSQMAQYILNQADVEETLFYTWCLVSLMDRRIYIVQPTLQRMWQMLKT</sequence>
<evidence type="ECO:0000313" key="2">
    <source>
        <dbReference type="Proteomes" id="UP001153076"/>
    </source>
</evidence>
<comment type="caution">
    <text evidence="1">The sequence shown here is derived from an EMBL/GenBank/DDBJ whole genome shotgun (WGS) entry which is preliminary data.</text>
</comment>